<evidence type="ECO:0000313" key="1">
    <source>
        <dbReference type="EMBL" id="KAJ7566107.1"/>
    </source>
</evidence>
<keyword evidence="2" id="KW-1185">Reference proteome</keyword>
<gene>
    <name evidence="1" type="ORF">O6H91_02G088400</name>
</gene>
<protein>
    <submittedName>
        <fullName evidence="1">Uncharacterized protein</fullName>
    </submittedName>
</protein>
<reference evidence="2" key="1">
    <citation type="journal article" date="2024" name="Proc. Natl. Acad. Sci. U.S.A.">
        <title>Extraordinary preservation of gene collinearity over three hundred million years revealed in homosporous lycophytes.</title>
        <authorList>
            <person name="Li C."/>
            <person name="Wickell D."/>
            <person name="Kuo L.Y."/>
            <person name="Chen X."/>
            <person name="Nie B."/>
            <person name="Liao X."/>
            <person name="Peng D."/>
            <person name="Ji J."/>
            <person name="Jenkins J."/>
            <person name="Williams M."/>
            <person name="Shu S."/>
            <person name="Plott C."/>
            <person name="Barry K."/>
            <person name="Rajasekar S."/>
            <person name="Grimwood J."/>
            <person name="Han X."/>
            <person name="Sun S."/>
            <person name="Hou Z."/>
            <person name="He W."/>
            <person name="Dai G."/>
            <person name="Sun C."/>
            <person name="Schmutz J."/>
            <person name="Leebens-Mack J.H."/>
            <person name="Li F.W."/>
            <person name="Wang L."/>
        </authorList>
    </citation>
    <scope>NUCLEOTIDE SEQUENCE [LARGE SCALE GENOMIC DNA]</scope>
    <source>
        <strain evidence="2">cv. PW_Plant_1</strain>
    </source>
</reference>
<dbReference type="Proteomes" id="UP001162992">
    <property type="component" value="Chromosome 2"/>
</dbReference>
<comment type="caution">
    <text evidence="1">The sequence shown here is derived from an EMBL/GenBank/DDBJ whole genome shotgun (WGS) entry which is preliminary data.</text>
</comment>
<dbReference type="EMBL" id="CM055093">
    <property type="protein sequence ID" value="KAJ7566107.1"/>
    <property type="molecule type" value="Genomic_DNA"/>
</dbReference>
<sequence length="100" mass="11441">MLPPTGISVIQLTSLHCMSFVGELTLPVSRQRELPAHTKILINIDMEPLHHQMQWECRPGLFEYLKTRQRSTTTIFLEHKILWVTIVGTTTLATTIFEGP</sequence>
<evidence type="ECO:0000313" key="2">
    <source>
        <dbReference type="Proteomes" id="UP001162992"/>
    </source>
</evidence>
<accession>A0ACC2EI64</accession>
<proteinExistence type="predicted"/>
<organism evidence="1 2">
    <name type="scientific">Diphasiastrum complanatum</name>
    <name type="common">Issler's clubmoss</name>
    <name type="synonym">Lycopodium complanatum</name>
    <dbReference type="NCBI Taxonomy" id="34168"/>
    <lineage>
        <taxon>Eukaryota</taxon>
        <taxon>Viridiplantae</taxon>
        <taxon>Streptophyta</taxon>
        <taxon>Embryophyta</taxon>
        <taxon>Tracheophyta</taxon>
        <taxon>Lycopodiopsida</taxon>
        <taxon>Lycopodiales</taxon>
        <taxon>Lycopodiaceae</taxon>
        <taxon>Lycopodioideae</taxon>
        <taxon>Diphasiastrum</taxon>
    </lineage>
</organism>
<name>A0ACC2EI64_DIPCM</name>